<name>A0A0H5RFT7_9EUKA</name>
<sequence length="166" mass="17836">PGASSKRHQRSYKEKKPNAIHYMAATNAQPSITQTMQLAHGVTLKEGATVKSGPQPPITSGVENMTLAQYRAFLEQEALNFPVPKPQRIDLAPVGDSPPIPDRTAAAVVKDLMPAALLGNLSPIARFNQKLVADPNWGLNPGPGLKQSPPINASRHISRVKLAKVK</sequence>
<feature type="non-terminal residue" evidence="1">
    <location>
        <position position="1"/>
    </location>
</feature>
<reference evidence="1" key="1">
    <citation type="submission" date="2015-04" db="EMBL/GenBank/DDBJ databases">
        <title>The genome sequence of the plant pathogenic Rhizarian Plasmodiophora brassicae reveals insights in its biotrophic life cycle and the origin of chitin synthesis.</title>
        <authorList>
            <person name="Schwelm A."/>
            <person name="Fogelqvist J."/>
            <person name="Knaust A."/>
            <person name="Julke S."/>
            <person name="Lilja T."/>
            <person name="Dhandapani V."/>
            <person name="Bonilla-Rosso G."/>
            <person name="Karlsson M."/>
            <person name="Shevchenko A."/>
            <person name="Choi S.R."/>
            <person name="Kim H.G."/>
            <person name="Park J.Y."/>
            <person name="Lim Y.P."/>
            <person name="Ludwig-Muller J."/>
            <person name="Dixelius C."/>
        </authorList>
    </citation>
    <scope>NUCLEOTIDE SEQUENCE</scope>
    <source>
        <tissue evidence="1">Potato root galls</tissue>
    </source>
</reference>
<evidence type="ECO:0000313" key="1">
    <source>
        <dbReference type="EMBL" id="CRZ13035.1"/>
    </source>
</evidence>
<dbReference type="AlphaFoldDB" id="A0A0H5RFT7"/>
<feature type="non-terminal residue" evidence="1">
    <location>
        <position position="166"/>
    </location>
</feature>
<proteinExistence type="predicted"/>
<accession>A0A0H5RFT7</accession>
<organism evidence="1">
    <name type="scientific">Spongospora subterranea</name>
    <dbReference type="NCBI Taxonomy" id="70186"/>
    <lineage>
        <taxon>Eukaryota</taxon>
        <taxon>Sar</taxon>
        <taxon>Rhizaria</taxon>
        <taxon>Endomyxa</taxon>
        <taxon>Phytomyxea</taxon>
        <taxon>Plasmodiophorida</taxon>
        <taxon>Plasmodiophoridae</taxon>
        <taxon>Spongospora</taxon>
    </lineage>
</organism>
<dbReference type="EMBL" id="HACM01012593">
    <property type="protein sequence ID" value="CRZ13035.1"/>
    <property type="molecule type" value="Transcribed_RNA"/>
</dbReference>
<protein>
    <submittedName>
        <fullName evidence="1">Uncharacterized protein</fullName>
    </submittedName>
</protein>